<evidence type="ECO:0000313" key="5">
    <source>
        <dbReference type="Proteomes" id="UP000321157"/>
    </source>
</evidence>
<dbReference type="Proteomes" id="UP000321157">
    <property type="component" value="Unassembled WGS sequence"/>
</dbReference>
<dbReference type="EMBL" id="BJXX01000052">
    <property type="protein sequence ID" value="GEN33775.1"/>
    <property type="molecule type" value="Genomic_DNA"/>
</dbReference>
<dbReference type="InterPro" id="IPR023093">
    <property type="entry name" value="ScpA-like_C"/>
</dbReference>
<dbReference type="HAMAP" id="MF_01805">
    <property type="entry name" value="ScpA"/>
    <property type="match status" value="1"/>
</dbReference>
<dbReference type="PANTHER" id="PTHR33969:SF2">
    <property type="entry name" value="SEGREGATION AND CONDENSATION PROTEIN A"/>
    <property type="match status" value="1"/>
</dbReference>
<keyword evidence="3" id="KW-0132">Cell division</keyword>
<gene>
    <name evidence="3 4" type="primary">scpA</name>
    <name evidence="4" type="ORF">ADA01nite_12350</name>
</gene>
<evidence type="ECO:0000256" key="2">
    <source>
        <dbReference type="ARBA" id="ARBA00044777"/>
    </source>
</evidence>
<dbReference type="InterPro" id="IPR003768">
    <property type="entry name" value="ScpA"/>
</dbReference>
<dbReference type="Gene3D" id="1.10.10.580">
    <property type="entry name" value="Structural maintenance of chromosome 1. Chain E"/>
    <property type="match status" value="1"/>
</dbReference>
<comment type="function">
    <text evidence="3">Participates in chromosomal partition during cell division. May act via the formation of a condensin-like complex containing Smc and ScpB that pull DNA away from mid-cell into both cell halves.</text>
</comment>
<dbReference type="GO" id="GO:0007059">
    <property type="term" value="P:chromosome segregation"/>
    <property type="evidence" value="ECO:0007669"/>
    <property type="project" value="UniProtKB-UniRule"/>
</dbReference>
<dbReference type="GO" id="GO:0005737">
    <property type="term" value="C:cytoplasm"/>
    <property type="evidence" value="ECO:0007669"/>
    <property type="project" value="UniProtKB-SubCell"/>
</dbReference>
<protein>
    <recommendedName>
        <fullName evidence="2 3">Segregation and condensation protein A</fullName>
    </recommendedName>
</protein>
<keyword evidence="3" id="KW-0963">Cytoplasm</keyword>
<dbReference type="Pfam" id="PF02616">
    <property type="entry name" value="SMC_ScpA"/>
    <property type="match status" value="1"/>
</dbReference>
<comment type="subunit">
    <text evidence="3">Component of a cohesin-like complex composed of ScpA, ScpB and the Smc homodimer, in which ScpA and ScpB bind to the head domain of Smc. The presence of the three proteins is required for the association of the complex with DNA.</text>
</comment>
<evidence type="ECO:0000256" key="3">
    <source>
        <dbReference type="HAMAP-Rule" id="MF_01805"/>
    </source>
</evidence>
<dbReference type="AlphaFoldDB" id="A0A511V4C0"/>
<reference evidence="4 5" key="1">
    <citation type="submission" date="2019-07" db="EMBL/GenBank/DDBJ databases">
        <title>Whole genome shotgun sequence of Aneurinibacillus danicus NBRC 102444.</title>
        <authorList>
            <person name="Hosoyama A."/>
            <person name="Uohara A."/>
            <person name="Ohji S."/>
            <person name="Ichikawa N."/>
        </authorList>
    </citation>
    <scope>NUCLEOTIDE SEQUENCE [LARGE SCALE GENOMIC DNA]</scope>
    <source>
        <strain evidence="4 5">NBRC 102444</strain>
    </source>
</reference>
<dbReference type="GO" id="GO:0051301">
    <property type="term" value="P:cell division"/>
    <property type="evidence" value="ECO:0007669"/>
    <property type="project" value="UniProtKB-KW"/>
</dbReference>
<organism evidence="4 5">
    <name type="scientific">Aneurinibacillus danicus</name>
    <dbReference type="NCBI Taxonomy" id="267746"/>
    <lineage>
        <taxon>Bacteria</taxon>
        <taxon>Bacillati</taxon>
        <taxon>Bacillota</taxon>
        <taxon>Bacilli</taxon>
        <taxon>Bacillales</taxon>
        <taxon>Paenibacillaceae</taxon>
        <taxon>Aneurinibacillus group</taxon>
        <taxon>Aneurinibacillus</taxon>
    </lineage>
</organism>
<keyword evidence="1 3" id="KW-0159">Chromosome partition</keyword>
<dbReference type="GO" id="GO:0006260">
    <property type="term" value="P:DNA replication"/>
    <property type="evidence" value="ECO:0007669"/>
    <property type="project" value="UniProtKB-UniRule"/>
</dbReference>
<proteinExistence type="inferred from homology"/>
<evidence type="ECO:0000256" key="1">
    <source>
        <dbReference type="ARBA" id="ARBA00022829"/>
    </source>
</evidence>
<keyword evidence="5" id="KW-1185">Reference proteome</keyword>
<dbReference type="PANTHER" id="PTHR33969">
    <property type="entry name" value="SEGREGATION AND CONDENSATION PROTEIN A"/>
    <property type="match status" value="1"/>
</dbReference>
<dbReference type="Gene3D" id="6.10.250.2410">
    <property type="match status" value="1"/>
</dbReference>
<comment type="caution">
    <text evidence="4">The sequence shown here is derived from an EMBL/GenBank/DDBJ whole genome shotgun (WGS) entry which is preliminary data.</text>
</comment>
<accession>A0A511V4C0</accession>
<comment type="similarity">
    <text evidence="3">Belongs to the ScpA family.</text>
</comment>
<name>A0A511V4C0_9BACL</name>
<sequence>MMGVDIKLDTFEGPLDLLLHLIDRAEVDIYDIPVVEITDQYMSHLYIMQELQLDVASEFLVMAATLLAIKSKMLLPKREEAMYDEWGIEPYEEEEDPREELVQRLLEYKKYKKIAETFREREKEQSRVYTRPAEDLSQFIPEEENPISNVTIYDLVDALQKAFKRVNRKEQTVKVQRDEISLKDRIAEIDKLLTVAGGQVYFSQLFTEKESKIEIVTTFLALLEMMKKRTVACQQDGLFAEIVVLRMQEDAV</sequence>
<evidence type="ECO:0000313" key="4">
    <source>
        <dbReference type="EMBL" id="GEN33775.1"/>
    </source>
</evidence>
<keyword evidence="3" id="KW-0131">Cell cycle</keyword>
<comment type="subcellular location">
    <subcellularLocation>
        <location evidence="3">Cytoplasm</location>
    </subcellularLocation>
    <text evidence="3">Associated with two foci at the outer edges of the nucleoid region in young cells, and at four foci within both cell halves in older cells.</text>
</comment>